<reference evidence="1" key="1">
    <citation type="submission" date="2018-05" db="EMBL/GenBank/DDBJ databases">
        <authorList>
            <person name="Lanie J.A."/>
            <person name="Ng W.-L."/>
            <person name="Kazmierczak K.M."/>
            <person name="Andrzejewski T.M."/>
            <person name="Davidsen T.M."/>
            <person name="Wayne K.J."/>
            <person name="Tettelin H."/>
            <person name="Glass J.I."/>
            <person name="Rusch D."/>
            <person name="Podicherti R."/>
            <person name="Tsui H.-C.T."/>
            <person name="Winkler M.E."/>
        </authorList>
    </citation>
    <scope>NUCLEOTIDE SEQUENCE</scope>
</reference>
<name>A0A382EL12_9ZZZZ</name>
<dbReference type="AlphaFoldDB" id="A0A382EL12"/>
<dbReference type="Gene3D" id="2.60.120.200">
    <property type="match status" value="1"/>
</dbReference>
<dbReference type="EMBL" id="UINC01045118">
    <property type="protein sequence ID" value="SVB51486.1"/>
    <property type="molecule type" value="Genomic_DNA"/>
</dbReference>
<protein>
    <submittedName>
        <fullName evidence="1">Uncharacterized protein</fullName>
    </submittedName>
</protein>
<organism evidence="1">
    <name type="scientific">marine metagenome</name>
    <dbReference type="NCBI Taxonomy" id="408172"/>
    <lineage>
        <taxon>unclassified sequences</taxon>
        <taxon>metagenomes</taxon>
        <taxon>ecological metagenomes</taxon>
    </lineage>
</organism>
<proteinExistence type="predicted"/>
<dbReference type="InterPro" id="IPR025975">
    <property type="entry name" value="Polysacc_lyase"/>
</dbReference>
<gene>
    <name evidence="1" type="ORF">METZ01_LOCUS204340</name>
</gene>
<accession>A0A382EL12</accession>
<sequence length="178" mass="20787">MKKLLVILVLCLFLCNISYSEEIVKLPKDTTSGYNKLFKSLTGKYYRDHGIQVVNKKDGHPVRTGKQSIRFEVRSGDCGKDENDEWNDCKNDRERHELSGGKNEDKMSKGEYWFAWSVYFPKDHQNLYPLSNNYGQFHQQGGPPVFMFKERNNGYSVVRTIGDSDYDERKLIDKKKMP</sequence>
<feature type="non-terminal residue" evidence="1">
    <location>
        <position position="178"/>
    </location>
</feature>
<evidence type="ECO:0000313" key="1">
    <source>
        <dbReference type="EMBL" id="SVB51486.1"/>
    </source>
</evidence>
<dbReference type="Pfam" id="PF14099">
    <property type="entry name" value="Polysacc_lyase"/>
    <property type="match status" value="1"/>
</dbReference>